<dbReference type="CDD" id="cd00229">
    <property type="entry name" value="SGNH_hydrolase"/>
    <property type="match status" value="1"/>
</dbReference>
<gene>
    <name evidence="1" type="ORF">EOD43_07490</name>
</gene>
<dbReference type="Gene3D" id="2.60.40.2030">
    <property type="match status" value="1"/>
</dbReference>
<name>A0A437M7J7_9SPHN</name>
<dbReference type="SUPFAM" id="SSF52266">
    <property type="entry name" value="SGNH hydrolase"/>
    <property type="match status" value="1"/>
</dbReference>
<evidence type="ECO:0000313" key="1">
    <source>
        <dbReference type="EMBL" id="RVT93701.1"/>
    </source>
</evidence>
<dbReference type="OrthoDB" id="7597330at2"/>
<protein>
    <submittedName>
        <fullName evidence="1">Uncharacterized protein</fullName>
    </submittedName>
</protein>
<reference evidence="1 2" key="1">
    <citation type="submission" date="2019-01" db="EMBL/GenBank/DDBJ databases">
        <authorList>
            <person name="Chen W.-M."/>
        </authorList>
    </citation>
    <scope>NUCLEOTIDE SEQUENCE [LARGE SCALE GENOMIC DNA]</scope>
    <source>
        <strain evidence="1 2">CCP-7</strain>
    </source>
</reference>
<dbReference type="Gene3D" id="3.40.50.1110">
    <property type="entry name" value="SGNH hydrolase"/>
    <property type="match status" value="1"/>
</dbReference>
<comment type="caution">
    <text evidence="1">The sequence shown here is derived from an EMBL/GenBank/DDBJ whole genome shotgun (WGS) entry which is preliminary data.</text>
</comment>
<dbReference type="Proteomes" id="UP000282971">
    <property type="component" value="Unassembled WGS sequence"/>
</dbReference>
<dbReference type="InterPro" id="IPR038081">
    <property type="entry name" value="CalX-like_sf"/>
</dbReference>
<sequence length="744" mass="76816">MALGALTLSVTQGVQGRPFQAKLTGLTTGKVEVLNDGAPGFSTVNGNVMSSGLPYEVSTLSIREYEPGVGQGYRDSRIDILAASQASLRAQAIASLSGGRTLVRWRVAGNVQPDGSIVYKVYAEDDLGATVQSDVGTPVIPTPSPSLSISANVSVAEGNSGSQTVSTTVTANRDGVTGALVVNLAYTGTATSGSDYATPPASVTIPSGQNSASFDVSINSDTAVEADETIIITATLAAYPTVSAQRVITITNDDSAGGGLPAPTGSPVVGQTLTATPGAYTNNMQWLRDGLVIPGATATTYVVQGLDNGFSLSYRGTNGSAQTLTSASSAVASGITAFADNFDRADGLLSASPDWLVTGVNPNNITILSNEARLADTSNIGSTAAVRKNMDSLDHYVRTTMTSSRSTRFLVVRLQGNGNFVAADYTPGTGSRFFRVNQDNTVGAGVVGTTYAWTAVAGDVMELQAVGDEARLLVNGALVNTVTGINGAETGTTSGPKNATRVGIGGKSSTGLLTDFSAGIVGAPRKPEKLAGYLVCNGDSLTAGQASSTGSTGDQFATAAQKCWPGVIKSLRPSLTVFNNGFPGLAANALWPNVRRRVNLYGAIGMIEFGRNDFFAHGASWQQDVKDGIAAAVNYYNTYSEGRFLVFSILNDPTADERLGATGYNELAALNAELAALYPNNFLDWRSALVALGGPGQPYADATRFGFDQLPTAFQPTDVHMTDAGYAAAAQIVLSALLAKGWVL</sequence>
<dbReference type="GO" id="GO:0016788">
    <property type="term" value="F:hydrolase activity, acting on ester bonds"/>
    <property type="evidence" value="ECO:0007669"/>
    <property type="project" value="UniProtKB-ARBA"/>
</dbReference>
<dbReference type="RefSeq" id="WP_127742576.1">
    <property type="nucleotide sequence ID" value="NZ_SACN01000001.1"/>
</dbReference>
<dbReference type="EMBL" id="SACN01000001">
    <property type="protein sequence ID" value="RVT93701.1"/>
    <property type="molecule type" value="Genomic_DNA"/>
</dbReference>
<keyword evidence="2" id="KW-1185">Reference proteome</keyword>
<organism evidence="1 2">
    <name type="scientific">Sphingomonas crocodyli</name>
    <dbReference type="NCBI Taxonomy" id="1979270"/>
    <lineage>
        <taxon>Bacteria</taxon>
        <taxon>Pseudomonadati</taxon>
        <taxon>Pseudomonadota</taxon>
        <taxon>Alphaproteobacteria</taxon>
        <taxon>Sphingomonadales</taxon>
        <taxon>Sphingomonadaceae</taxon>
        <taxon>Sphingomonas</taxon>
    </lineage>
</organism>
<dbReference type="AlphaFoldDB" id="A0A437M7J7"/>
<dbReference type="Gene3D" id="2.60.40.2700">
    <property type="match status" value="1"/>
</dbReference>
<dbReference type="SUPFAM" id="SSF141072">
    <property type="entry name" value="CalX-like"/>
    <property type="match status" value="1"/>
</dbReference>
<proteinExistence type="predicted"/>
<dbReference type="InterPro" id="IPR036514">
    <property type="entry name" value="SGNH_hydro_sf"/>
</dbReference>
<evidence type="ECO:0000313" key="2">
    <source>
        <dbReference type="Proteomes" id="UP000282971"/>
    </source>
</evidence>
<accession>A0A437M7J7</accession>